<evidence type="ECO:0000256" key="13">
    <source>
        <dbReference type="ARBA" id="ARBA00022840"/>
    </source>
</evidence>
<comment type="subcellular location">
    <subcellularLocation>
        <location evidence="2">Endoplasmic reticulum membrane</location>
        <topology evidence="2">Single-pass type I membrane protein</topology>
    </subcellularLocation>
</comment>
<evidence type="ECO:0000256" key="8">
    <source>
        <dbReference type="ARBA" id="ARBA00022729"/>
    </source>
</evidence>
<dbReference type="SUPFAM" id="SSF56112">
    <property type="entry name" value="Protein kinase-like (PK-like)"/>
    <property type="match status" value="1"/>
</dbReference>
<evidence type="ECO:0000259" key="22">
    <source>
        <dbReference type="PROSITE" id="PS50011"/>
    </source>
</evidence>
<dbReference type="Gene3D" id="1.20.1440.180">
    <property type="entry name" value="KEN domain"/>
    <property type="match status" value="1"/>
</dbReference>
<dbReference type="InterPro" id="IPR018391">
    <property type="entry name" value="PQQ_b-propeller_rpt"/>
</dbReference>
<evidence type="ECO:0000256" key="1">
    <source>
        <dbReference type="ARBA" id="ARBA00001946"/>
    </source>
</evidence>
<dbReference type="InterPro" id="IPR011009">
    <property type="entry name" value="Kinase-like_dom_sf"/>
</dbReference>
<dbReference type="InterPro" id="IPR008271">
    <property type="entry name" value="Ser/Thr_kinase_AS"/>
</dbReference>
<evidence type="ECO:0000256" key="2">
    <source>
        <dbReference type="ARBA" id="ARBA00004115"/>
    </source>
</evidence>
<dbReference type="GO" id="GO:0051082">
    <property type="term" value="F:unfolded protein binding"/>
    <property type="evidence" value="ECO:0007669"/>
    <property type="project" value="TreeGrafter"/>
</dbReference>
<organism evidence="24 25">
    <name type="scientific">Folsomia candida</name>
    <name type="common">Springtail</name>
    <dbReference type="NCBI Taxonomy" id="158441"/>
    <lineage>
        <taxon>Eukaryota</taxon>
        <taxon>Metazoa</taxon>
        <taxon>Ecdysozoa</taxon>
        <taxon>Arthropoda</taxon>
        <taxon>Hexapoda</taxon>
        <taxon>Collembola</taxon>
        <taxon>Entomobryomorpha</taxon>
        <taxon>Isotomoidea</taxon>
        <taxon>Isotomidae</taxon>
        <taxon>Proisotominae</taxon>
        <taxon>Folsomia</taxon>
    </lineage>
</organism>
<sequence length="1103" mass="123588">MKTRKTFIKMWLQAACLLILVAGTVTCLGPSSGPTALTAVVPAATLESAKKPTTELTPDPLKTLLVLATLDGSLTAVDRMSGALRWVSKDEPMIKVPSPSSAKAPYFLPDPKTGSLYIMNKNKVRKMPFTIPQLVAMAPCKNSEGLMYTGRKLDFWLQLNPHTGEKSELQSHVDSTCPAKGSDDDDINKSCTSTDALPGLMKKSLLIGKTEYTLSMAEGPRKWNVSYHHYSSMDMSPQSAQDYDLVHFTSPSSGAVLTYDRESSQLLWQKEIESPIIAVYTVDCDSSNLISVPFNPIAPETLTRLKSETSQNNKPLSSKTFIGESNYGLYAVPTLVDELVMLISGDGSTPHPPLIEGPNKENDTPSTTTPPAFTTEKDDPPRPHSNSNVNSKFPALPNNDSFEKQDSVDEDFIMLGYYNTIEPTGKPPSMQIGQSSTSNHFDSLPAGQYNESHDLPGGFLTPGEQEKVVPHNNNLQLSDPVPLNTPPITTTDNKVSFPPFPIHQAQPPITPVMAEKTVKPIKIVFTTAAISVAITVIVIIAGTIGYRRFHPKYANKLNKQFEENKKKVSDSEEEPSSLVKKPKKSADGSVVSVGKISFYPSSVLGKGCEGTFVYKGKFEDRDVAVKRILPECFAFADREVDLLKESDQHPNVIRYFCTEADGQFRYIALELCEATLADWIEGKFQCDYMDPIRVLREATDGLAHLHALRIVHRDIKPANVLISMSGSGCRARTMISDFGLCKKITNGRMSFSRRSGGIPGTDGWIAPEVLKNLEKRSPVQSHRMSYSVDVFSLGCVYYFVLTNGEHPFGEPFRRQSNIVNGEYSIAKVQSNPQGVYDLINLMISSDSNMRPPLSDVLSHPMFWSKDKILTFFLDVSDRIEKEDETKCVLLRRLESDGTRIVREDWRDHICPEVAMDLRRYRTYKGQSVRDLLRALRNKKNHYRELTPEAQASLGHIPDQFTNYWIDRFPELLPYTWLKFEAVRNETIFSKYYPKTFSFNSFINGDDEPILDELDECDSDGNRLQVGSSSRGVSPDKSPKLDKNFWRAKSQFKYNKWRRQQQNTNVRENPHNFTSFGTTRYTQPNNDLMSPSPDSDLSWRKPIP</sequence>
<evidence type="ECO:0000259" key="23">
    <source>
        <dbReference type="PROSITE" id="PS51392"/>
    </source>
</evidence>
<evidence type="ECO:0000256" key="18">
    <source>
        <dbReference type="ARBA" id="ARBA00048679"/>
    </source>
</evidence>
<evidence type="ECO:0000256" key="9">
    <source>
        <dbReference type="ARBA" id="ARBA00022741"/>
    </source>
</evidence>
<feature type="region of interest" description="Disordered" evidence="19">
    <location>
        <begin position="562"/>
        <end position="583"/>
    </location>
</feature>
<dbReference type="CDD" id="cd10422">
    <property type="entry name" value="RNase_Ire1"/>
    <property type="match status" value="1"/>
</dbReference>
<dbReference type="Gene3D" id="1.10.510.10">
    <property type="entry name" value="Transferase(Phosphotransferase) domain 1"/>
    <property type="match status" value="1"/>
</dbReference>
<dbReference type="GO" id="GO:1990604">
    <property type="term" value="C:IRE1-TRAF2-ASK1 complex"/>
    <property type="evidence" value="ECO:0007669"/>
    <property type="project" value="TreeGrafter"/>
</dbReference>
<comment type="caution">
    <text evidence="24">The sequence shown here is derived from an EMBL/GenBank/DDBJ whole genome shotgun (WGS) entry which is preliminary data.</text>
</comment>
<dbReference type="PROSITE" id="PS00108">
    <property type="entry name" value="PROTEIN_KINASE_ST"/>
    <property type="match status" value="1"/>
</dbReference>
<keyword evidence="9" id="KW-0547">Nucleotide-binding</keyword>
<evidence type="ECO:0000256" key="3">
    <source>
        <dbReference type="ARBA" id="ARBA00012513"/>
    </source>
</evidence>
<keyword evidence="10 24" id="KW-0418">Kinase</keyword>
<comment type="cofactor">
    <cofactor evidence="1">
        <name>Mg(2+)</name>
        <dbReference type="ChEBI" id="CHEBI:18420"/>
    </cofactor>
</comment>
<dbReference type="InterPro" id="IPR045133">
    <property type="entry name" value="IRE1/2-like"/>
</dbReference>
<keyword evidence="7 20" id="KW-0812">Transmembrane</keyword>
<reference evidence="24 25" key="1">
    <citation type="submission" date="2015-12" db="EMBL/GenBank/DDBJ databases">
        <title>The genome of Folsomia candida.</title>
        <authorList>
            <person name="Faddeeva A."/>
            <person name="Derks M.F."/>
            <person name="Anvar Y."/>
            <person name="Smit S."/>
            <person name="Van Straalen N."/>
            <person name="Roelofs D."/>
        </authorList>
    </citation>
    <scope>NUCLEOTIDE SEQUENCE [LARGE SCALE GENOMIC DNA]</scope>
    <source>
        <strain evidence="24 25">VU population</strain>
        <tissue evidence="24">Whole body</tissue>
    </source>
</reference>
<feature type="signal peptide" evidence="21">
    <location>
        <begin position="1"/>
        <end position="27"/>
    </location>
</feature>
<keyword evidence="12" id="KW-0256">Endoplasmic reticulum</keyword>
<evidence type="ECO:0000256" key="11">
    <source>
        <dbReference type="ARBA" id="ARBA00022801"/>
    </source>
</evidence>
<dbReference type="InterPro" id="IPR000719">
    <property type="entry name" value="Prot_kinase_dom"/>
</dbReference>
<dbReference type="InterPro" id="IPR010513">
    <property type="entry name" value="KEN_dom"/>
</dbReference>
<feature type="transmembrane region" description="Helical" evidence="20">
    <location>
        <begin position="523"/>
        <end position="546"/>
    </location>
</feature>
<dbReference type="EC" id="2.7.11.1" evidence="3"/>
<dbReference type="GO" id="GO:0004521">
    <property type="term" value="F:RNA endonuclease activity"/>
    <property type="evidence" value="ECO:0007669"/>
    <property type="project" value="InterPro"/>
</dbReference>
<keyword evidence="5" id="KW-0597">Phosphoprotein</keyword>
<name>A0A226EEW6_FOLCA</name>
<keyword evidence="6" id="KW-0808">Transferase</keyword>
<evidence type="ECO:0000256" key="16">
    <source>
        <dbReference type="ARBA" id="ARBA00023268"/>
    </source>
</evidence>
<evidence type="ECO:0000256" key="4">
    <source>
        <dbReference type="ARBA" id="ARBA00022527"/>
    </source>
</evidence>
<feature type="compositionally biased region" description="Low complexity" evidence="19">
    <location>
        <begin position="364"/>
        <end position="374"/>
    </location>
</feature>
<dbReference type="CDD" id="cd09769">
    <property type="entry name" value="Luminal_IRE1"/>
    <property type="match status" value="1"/>
</dbReference>
<dbReference type="OMA" id="TSLHNQW"/>
<feature type="region of interest" description="Disordered" evidence="19">
    <location>
        <begin position="167"/>
        <end position="186"/>
    </location>
</feature>
<dbReference type="GO" id="GO:0080090">
    <property type="term" value="P:regulation of primary metabolic process"/>
    <property type="evidence" value="ECO:0007669"/>
    <property type="project" value="UniProtKB-ARBA"/>
</dbReference>
<feature type="region of interest" description="Disordered" evidence="19">
    <location>
        <begin position="1020"/>
        <end position="1040"/>
    </location>
</feature>
<feature type="compositionally biased region" description="Polar residues" evidence="19">
    <location>
        <begin position="1059"/>
        <end position="1082"/>
    </location>
</feature>
<keyword evidence="13" id="KW-0067">ATP-binding</keyword>
<dbReference type="InterPro" id="IPR011047">
    <property type="entry name" value="Quinoprotein_ADH-like_sf"/>
</dbReference>
<evidence type="ECO:0000256" key="19">
    <source>
        <dbReference type="SAM" id="MobiDB-lite"/>
    </source>
</evidence>
<dbReference type="SMART" id="SM00220">
    <property type="entry name" value="S_TKc"/>
    <property type="match status" value="1"/>
</dbReference>
<evidence type="ECO:0000256" key="17">
    <source>
        <dbReference type="ARBA" id="ARBA00047899"/>
    </source>
</evidence>
<dbReference type="FunFam" id="3.30.200.20:FF:000077">
    <property type="entry name" value="Putative Serine/threonine-protein kinase/endoribonuclease IRE1"/>
    <property type="match status" value="1"/>
</dbReference>
<dbReference type="GO" id="GO:0010468">
    <property type="term" value="P:regulation of gene expression"/>
    <property type="evidence" value="ECO:0007669"/>
    <property type="project" value="UniProtKB-ARBA"/>
</dbReference>
<evidence type="ECO:0000256" key="20">
    <source>
        <dbReference type="SAM" id="Phobius"/>
    </source>
</evidence>
<feature type="compositionally biased region" description="Low complexity" evidence="19">
    <location>
        <begin position="1083"/>
        <end position="1095"/>
    </location>
</feature>
<dbReference type="SMART" id="SM00580">
    <property type="entry name" value="PUG"/>
    <property type="match status" value="1"/>
</dbReference>
<evidence type="ECO:0000256" key="6">
    <source>
        <dbReference type="ARBA" id="ARBA00022679"/>
    </source>
</evidence>
<dbReference type="EMBL" id="LNIX01000004">
    <property type="protein sequence ID" value="OXA55226.1"/>
    <property type="molecule type" value="Genomic_DNA"/>
</dbReference>
<feature type="chain" id="PRO_5013211666" description="non-specific serine/threonine protein kinase" evidence="21">
    <location>
        <begin position="28"/>
        <end position="1103"/>
    </location>
</feature>
<feature type="domain" description="Protein kinase" evidence="22">
    <location>
        <begin position="598"/>
        <end position="862"/>
    </location>
</feature>
<comment type="catalytic activity">
    <reaction evidence="17">
        <text>L-threonyl-[protein] + ATP = O-phospho-L-threonyl-[protein] + ADP + H(+)</text>
        <dbReference type="Rhea" id="RHEA:46608"/>
        <dbReference type="Rhea" id="RHEA-COMP:11060"/>
        <dbReference type="Rhea" id="RHEA-COMP:11605"/>
        <dbReference type="ChEBI" id="CHEBI:15378"/>
        <dbReference type="ChEBI" id="CHEBI:30013"/>
        <dbReference type="ChEBI" id="CHEBI:30616"/>
        <dbReference type="ChEBI" id="CHEBI:61977"/>
        <dbReference type="ChEBI" id="CHEBI:456216"/>
        <dbReference type="EC" id="2.7.11.1"/>
    </reaction>
</comment>
<dbReference type="FunFam" id="1.20.1440.180:FF:000001">
    <property type="entry name" value="Serine/threonine-protein kinase/endoribonuclease IRE1"/>
    <property type="match status" value="1"/>
</dbReference>
<dbReference type="SMART" id="SM00564">
    <property type="entry name" value="PQQ"/>
    <property type="match status" value="3"/>
</dbReference>
<dbReference type="PANTHER" id="PTHR13954:SF6">
    <property type="entry name" value="NON-SPECIFIC SERINE_THREONINE PROTEIN KINASE"/>
    <property type="match status" value="1"/>
</dbReference>
<dbReference type="GO" id="GO:0004674">
    <property type="term" value="F:protein serine/threonine kinase activity"/>
    <property type="evidence" value="ECO:0007669"/>
    <property type="project" value="UniProtKB-KW"/>
</dbReference>
<feature type="region of interest" description="Disordered" evidence="19">
    <location>
        <begin position="1057"/>
        <end position="1103"/>
    </location>
</feature>
<evidence type="ECO:0000256" key="12">
    <source>
        <dbReference type="ARBA" id="ARBA00022824"/>
    </source>
</evidence>
<evidence type="ECO:0000256" key="7">
    <source>
        <dbReference type="ARBA" id="ARBA00022692"/>
    </source>
</evidence>
<dbReference type="Gene3D" id="3.30.200.20">
    <property type="entry name" value="Phosphorylase Kinase, domain 1"/>
    <property type="match status" value="1"/>
</dbReference>
<dbReference type="PROSITE" id="PS50011">
    <property type="entry name" value="PROTEIN_KINASE_DOM"/>
    <property type="match status" value="1"/>
</dbReference>
<keyword evidence="4" id="KW-0723">Serine/threonine-protein kinase</keyword>
<dbReference type="PANTHER" id="PTHR13954">
    <property type="entry name" value="IRE1-RELATED"/>
    <property type="match status" value="1"/>
</dbReference>
<protein>
    <recommendedName>
        <fullName evidence="3">non-specific serine/threonine protein kinase</fullName>
        <ecNumber evidence="3">2.7.11.1</ecNumber>
    </recommendedName>
</protein>
<gene>
    <name evidence="24" type="ORF">Fcan01_09761</name>
</gene>
<dbReference type="GO" id="GO:0005524">
    <property type="term" value="F:ATP binding"/>
    <property type="evidence" value="ECO:0007669"/>
    <property type="project" value="UniProtKB-KW"/>
</dbReference>
<keyword evidence="8 21" id="KW-0732">Signal</keyword>
<dbReference type="AlphaFoldDB" id="A0A226EEW6"/>
<evidence type="ECO:0000256" key="5">
    <source>
        <dbReference type="ARBA" id="ARBA00022553"/>
    </source>
</evidence>
<comment type="catalytic activity">
    <reaction evidence="18">
        <text>L-seryl-[protein] + ATP = O-phospho-L-seryl-[protein] + ADP + H(+)</text>
        <dbReference type="Rhea" id="RHEA:17989"/>
        <dbReference type="Rhea" id="RHEA-COMP:9863"/>
        <dbReference type="Rhea" id="RHEA-COMP:11604"/>
        <dbReference type="ChEBI" id="CHEBI:15378"/>
        <dbReference type="ChEBI" id="CHEBI:29999"/>
        <dbReference type="ChEBI" id="CHEBI:30616"/>
        <dbReference type="ChEBI" id="CHEBI:83421"/>
        <dbReference type="ChEBI" id="CHEBI:456216"/>
        <dbReference type="EC" id="2.7.11.1"/>
    </reaction>
</comment>
<keyword evidence="16" id="KW-0511">Multifunctional enzyme</keyword>
<evidence type="ECO:0000256" key="10">
    <source>
        <dbReference type="ARBA" id="ARBA00022777"/>
    </source>
</evidence>
<dbReference type="Pfam" id="PF00069">
    <property type="entry name" value="Pkinase"/>
    <property type="match status" value="1"/>
</dbReference>
<dbReference type="GO" id="GO:0006397">
    <property type="term" value="P:mRNA processing"/>
    <property type="evidence" value="ECO:0007669"/>
    <property type="project" value="InterPro"/>
</dbReference>
<dbReference type="STRING" id="158441.A0A226EEW6"/>
<keyword evidence="14 20" id="KW-1133">Transmembrane helix</keyword>
<feature type="region of interest" description="Disordered" evidence="19">
    <location>
        <begin position="347"/>
        <end position="403"/>
    </location>
</feature>
<feature type="domain" description="KEN" evidence="23">
    <location>
        <begin position="865"/>
        <end position="994"/>
    </location>
</feature>
<keyword evidence="25" id="KW-1185">Reference proteome</keyword>
<dbReference type="SUPFAM" id="SSF50998">
    <property type="entry name" value="Quinoprotein alcohol dehydrogenase-like"/>
    <property type="match status" value="1"/>
</dbReference>
<evidence type="ECO:0000256" key="21">
    <source>
        <dbReference type="SAM" id="SignalP"/>
    </source>
</evidence>
<proteinExistence type="predicted"/>
<dbReference type="GO" id="GO:0070059">
    <property type="term" value="P:intrinsic apoptotic signaling pathway in response to endoplasmic reticulum stress"/>
    <property type="evidence" value="ECO:0007669"/>
    <property type="project" value="TreeGrafter"/>
</dbReference>
<evidence type="ECO:0000313" key="25">
    <source>
        <dbReference type="Proteomes" id="UP000198287"/>
    </source>
</evidence>
<evidence type="ECO:0000256" key="14">
    <source>
        <dbReference type="ARBA" id="ARBA00022989"/>
    </source>
</evidence>
<dbReference type="Pfam" id="PF06479">
    <property type="entry name" value="Ribonuc_2-5A"/>
    <property type="match status" value="1"/>
</dbReference>
<dbReference type="GO" id="GO:0016787">
    <property type="term" value="F:hydrolase activity"/>
    <property type="evidence" value="ECO:0007669"/>
    <property type="project" value="UniProtKB-KW"/>
</dbReference>
<evidence type="ECO:0000256" key="15">
    <source>
        <dbReference type="ARBA" id="ARBA00023136"/>
    </source>
</evidence>
<dbReference type="GO" id="GO:0036498">
    <property type="term" value="P:IRE1-mediated unfolded protein response"/>
    <property type="evidence" value="ECO:0007669"/>
    <property type="project" value="TreeGrafter"/>
</dbReference>
<dbReference type="PROSITE" id="PS51392">
    <property type="entry name" value="KEN"/>
    <property type="match status" value="1"/>
</dbReference>
<evidence type="ECO:0000313" key="24">
    <source>
        <dbReference type="EMBL" id="OXA55226.1"/>
    </source>
</evidence>
<keyword evidence="11" id="KW-0378">Hydrolase</keyword>
<keyword evidence="15 20" id="KW-0472">Membrane</keyword>
<dbReference type="OrthoDB" id="63989at2759"/>
<dbReference type="InterPro" id="IPR038357">
    <property type="entry name" value="KEN_sf"/>
</dbReference>
<dbReference type="Proteomes" id="UP000198287">
    <property type="component" value="Unassembled WGS sequence"/>
</dbReference>
<accession>A0A226EEW6</accession>